<feature type="region of interest" description="Disordered" evidence="1">
    <location>
        <begin position="27"/>
        <end position="57"/>
    </location>
</feature>
<evidence type="ECO:0000259" key="3">
    <source>
        <dbReference type="Pfam" id="PF26534"/>
    </source>
</evidence>
<protein>
    <recommendedName>
        <fullName evidence="3">NTF2-like domain-containing protein</fullName>
    </recommendedName>
</protein>
<feature type="compositionally biased region" description="Basic and acidic residues" evidence="1">
    <location>
        <begin position="30"/>
        <end position="42"/>
    </location>
</feature>
<dbReference type="InterPro" id="IPR058645">
    <property type="entry name" value="NTF2-like_dom_7"/>
</dbReference>
<evidence type="ECO:0000256" key="1">
    <source>
        <dbReference type="SAM" id="MobiDB-lite"/>
    </source>
</evidence>
<dbReference type="OrthoDB" id="5596743at2759"/>
<accession>A0A4U0UBT6</accession>
<reference evidence="4 5" key="1">
    <citation type="submission" date="2017-03" db="EMBL/GenBank/DDBJ databases">
        <title>Genomes of endolithic fungi from Antarctica.</title>
        <authorList>
            <person name="Coleine C."/>
            <person name="Masonjones S."/>
            <person name="Stajich J.E."/>
        </authorList>
    </citation>
    <scope>NUCLEOTIDE SEQUENCE [LARGE SCALE GENOMIC DNA]</scope>
    <source>
        <strain evidence="4 5">CCFEE 6315</strain>
    </source>
</reference>
<dbReference type="Proteomes" id="UP000308549">
    <property type="component" value="Unassembled WGS sequence"/>
</dbReference>
<proteinExistence type="predicted"/>
<name>A0A4U0UBT6_9PEZI</name>
<feature type="signal peptide" evidence="2">
    <location>
        <begin position="1"/>
        <end position="19"/>
    </location>
</feature>
<keyword evidence="5" id="KW-1185">Reference proteome</keyword>
<feature type="chain" id="PRO_5020467631" description="NTF2-like domain-containing protein" evidence="2">
    <location>
        <begin position="20"/>
        <end position="301"/>
    </location>
</feature>
<evidence type="ECO:0000313" key="4">
    <source>
        <dbReference type="EMBL" id="TKA32933.1"/>
    </source>
</evidence>
<dbReference type="EMBL" id="NAJL01000004">
    <property type="protein sequence ID" value="TKA32933.1"/>
    <property type="molecule type" value="Genomic_DNA"/>
</dbReference>
<organism evidence="4 5">
    <name type="scientific">Salinomyces thailandicus</name>
    <dbReference type="NCBI Taxonomy" id="706561"/>
    <lineage>
        <taxon>Eukaryota</taxon>
        <taxon>Fungi</taxon>
        <taxon>Dikarya</taxon>
        <taxon>Ascomycota</taxon>
        <taxon>Pezizomycotina</taxon>
        <taxon>Dothideomycetes</taxon>
        <taxon>Dothideomycetidae</taxon>
        <taxon>Mycosphaerellales</taxon>
        <taxon>Teratosphaeriaceae</taxon>
        <taxon>Salinomyces</taxon>
    </lineage>
</organism>
<comment type="caution">
    <text evidence="4">The sequence shown here is derived from an EMBL/GenBank/DDBJ whole genome shotgun (WGS) entry which is preliminary data.</text>
</comment>
<feature type="domain" description="NTF2-like" evidence="3">
    <location>
        <begin position="112"/>
        <end position="264"/>
    </location>
</feature>
<sequence length="301" mass="32865">MRFTAACITASALVATAVAAPAPECNADQAPKEYNQHGRGYDISRVGRPGRPGRRVHAEHPTTAATLTFPATCTAVVTSIATETVRVTETYSYTVEPTSTSSPEYPSEDYNDCVTDEEADQMAEVFRQLIQDYSDDVALSALTEDFVDYASAVNILMNRGAQFPKNITGPTFDGRQAFMDGQGSQPKIPFERLNTFHGCRSVTVRWTTSRSANGQPTEQAMIPVVGIAVLDLVPAEPENEEYNWRIQTLYSEFNTLAWAVNLGLFTPAGPVDYINGTNTTAATVDKRSLDNYDPSLRGPMI</sequence>
<dbReference type="AlphaFoldDB" id="A0A4U0UBT6"/>
<evidence type="ECO:0000313" key="5">
    <source>
        <dbReference type="Proteomes" id="UP000308549"/>
    </source>
</evidence>
<gene>
    <name evidence="4" type="ORF">B0A50_01159</name>
</gene>
<evidence type="ECO:0000256" key="2">
    <source>
        <dbReference type="SAM" id="SignalP"/>
    </source>
</evidence>
<keyword evidence="2" id="KW-0732">Signal</keyword>
<dbReference type="Pfam" id="PF26534">
    <property type="entry name" value="NTF2_7"/>
    <property type="match status" value="1"/>
</dbReference>